<sequence length="77" mass="8666">MTVLVMLACLARWANAVGLFNGKHVHVLGRINKSWLAAAMYRCYGSEVLNPSFAPLFLSSSPYDYALICIHMTYFHI</sequence>
<dbReference type="AlphaFoldDB" id="F2DJG7"/>
<organism evidence="2">
    <name type="scientific">Hordeum vulgare subsp. vulgare</name>
    <name type="common">Domesticated barley</name>
    <dbReference type="NCBI Taxonomy" id="112509"/>
    <lineage>
        <taxon>Eukaryota</taxon>
        <taxon>Viridiplantae</taxon>
        <taxon>Streptophyta</taxon>
        <taxon>Embryophyta</taxon>
        <taxon>Tracheophyta</taxon>
        <taxon>Spermatophyta</taxon>
        <taxon>Magnoliopsida</taxon>
        <taxon>Liliopsida</taxon>
        <taxon>Poales</taxon>
        <taxon>Poaceae</taxon>
        <taxon>BOP clade</taxon>
        <taxon>Pooideae</taxon>
        <taxon>Triticodae</taxon>
        <taxon>Triticeae</taxon>
        <taxon>Hordeinae</taxon>
        <taxon>Hordeum</taxon>
    </lineage>
</organism>
<protein>
    <submittedName>
        <fullName evidence="2">Predicted protein</fullName>
    </submittedName>
</protein>
<feature type="chain" id="PRO_5003277388" evidence="1">
    <location>
        <begin position="17"/>
        <end position="77"/>
    </location>
</feature>
<evidence type="ECO:0000313" key="2">
    <source>
        <dbReference type="EMBL" id="BAJ95238.1"/>
    </source>
</evidence>
<reference evidence="2" key="1">
    <citation type="journal article" date="2011" name="Plant Physiol.">
        <title>Comprehensive sequence analysis of 24,783 barley full-length cDNAs derived from 12 clone libraries.</title>
        <authorList>
            <person name="Matsumoto T."/>
            <person name="Tanaka T."/>
            <person name="Sakai H."/>
            <person name="Amano N."/>
            <person name="Kanamori H."/>
            <person name="Kurita K."/>
            <person name="Kikuta A."/>
            <person name="Kamiya K."/>
            <person name="Yamamoto M."/>
            <person name="Ikawa H."/>
            <person name="Fujii N."/>
            <person name="Hori K."/>
            <person name="Itoh T."/>
            <person name="Sato K."/>
        </authorList>
    </citation>
    <scope>NUCLEOTIDE SEQUENCE</scope>
</reference>
<proteinExistence type="evidence at transcript level"/>
<feature type="signal peptide" evidence="1">
    <location>
        <begin position="1"/>
        <end position="16"/>
    </location>
</feature>
<keyword evidence="1" id="KW-0732">Signal</keyword>
<dbReference type="EMBL" id="AK364035">
    <property type="protein sequence ID" value="BAJ95238.1"/>
    <property type="molecule type" value="mRNA"/>
</dbReference>
<accession>F2DJG7</accession>
<evidence type="ECO:0000256" key="1">
    <source>
        <dbReference type="SAM" id="SignalP"/>
    </source>
</evidence>
<name>F2DJG7_HORVV</name>